<evidence type="ECO:0000313" key="2">
    <source>
        <dbReference type="EMBL" id="KAF8874150.1"/>
    </source>
</evidence>
<evidence type="ECO:0000256" key="1">
    <source>
        <dbReference type="SAM" id="MobiDB-lite"/>
    </source>
</evidence>
<keyword evidence="3" id="KW-1185">Reference proteome</keyword>
<dbReference type="EMBL" id="JADNYJ010000220">
    <property type="protein sequence ID" value="KAF8874150.1"/>
    <property type="molecule type" value="Genomic_DNA"/>
</dbReference>
<evidence type="ECO:0000313" key="3">
    <source>
        <dbReference type="Proteomes" id="UP000724874"/>
    </source>
</evidence>
<reference evidence="2" key="1">
    <citation type="submission" date="2020-11" db="EMBL/GenBank/DDBJ databases">
        <authorList>
            <consortium name="DOE Joint Genome Institute"/>
            <person name="Ahrendt S."/>
            <person name="Riley R."/>
            <person name="Andreopoulos W."/>
            <person name="LaButti K."/>
            <person name="Pangilinan J."/>
            <person name="Ruiz-duenas F.J."/>
            <person name="Barrasa J.M."/>
            <person name="Sanchez-Garcia M."/>
            <person name="Camarero S."/>
            <person name="Miyauchi S."/>
            <person name="Serrano A."/>
            <person name="Linde D."/>
            <person name="Babiker R."/>
            <person name="Drula E."/>
            <person name="Ayuso-Fernandez I."/>
            <person name="Pacheco R."/>
            <person name="Padilla G."/>
            <person name="Ferreira P."/>
            <person name="Barriuso J."/>
            <person name="Kellner H."/>
            <person name="Castanera R."/>
            <person name="Alfaro M."/>
            <person name="Ramirez L."/>
            <person name="Pisabarro A.G."/>
            <person name="Kuo A."/>
            <person name="Tritt A."/>
            <person name="Lipzen A."/>
            <person name="He G."/>
            <person name="Yan M."/>
            <person name="Ng V."/>
            <person name="Cullen D."/>
            <person name="Martin F."/>
            <person name="Rosso M.-N."/>
            <person name="Henrissat B."/>
            <person name="Hibbett D."/>
            <person name="Martinez A.T."/>
            <person name="Grigoriev I.V."/>
        </authorList>
    </citation>
    <scope>NUCLEOTIDE SEQUENCE</scope>
    <source>
        <strain evidence="2">AH 44721</strain>
    </source>
</reference>
<feature type="region of interest" description="Disordered" evidence="1">
    <location>
        <begin position="76"/>
        <end position="112"/>
    </location>
</feature>
<name>A0A9P5N9N6_GYMJU</name>
<proteinExistence type="predicted"/>
<comment type="caution">
    <text evidence="2">The sequence shown here is derived from an EMBL/GenBank/DDBJ whole genome shotgun (WGS) entry which is preliminary data.</text>
</comment>
<dbReference type="Proteomes" id="UP000724874">
    <property type="component" value="Unassembled WGS sequence"/>
</dbReference>
<dbReference type="AlphaFoldDB" id="A0A9P5N9N6"/>
<protein>
    <submittedName>
        <fullName evidence="2">Uncharacterized protein</fullName>
    </submittedName>
</protein>
<feature type="compositionally biased region" description="Acidic residues" evidence="1">
    <location>
        <begin position="92"/>
        <end position="104"/>
    </location>
</feature>
<organism evidence="2 3">
    <name type="scientific">Gymnopilus junonius</name>
    <name type="common">Spectacular rustgill mushroom</name>
    <name type="synonym">Gymnopilus spectabilis subsp. junonius</name>
    <dbReference type="NCBI Taxonomy" id="109634"/>
    <lineage>
        <taxon>Eukaryota</taxon>
        <taxon>Fungi</taxon>
        <taxon>Dikarya</taxon>
        <taxon>Basidiomycota</taxon>
        <taxon>Agaricomycotina</taxon>
        <taxon>Agaricomycetes</taxon>
        <taxon>Agaricomycetidae</taxon>
        <taxon>Agaricales</taxon>
        <taxon>Agaricineae</taxon>
        <taxon>Hymenogastraceae</taxon>
        <taxon>Gymnopilus</taxon>
    </lineage>
</organism>
<accession>A0A9P5N9N6</accession>
<sequence>MDNPVAASATSAAPDDLTPHTISINISLPVDLARSARSLVVNVNLCGTGSDAPPAAFSCPHSHQGPTMELGAAAECPAAPDAATKAERTQEPAEEEEILSEMEPDSQAPGYQCMLDNPQDRAHQLEKNDEILSETEPDSQAPEYQCMLDNPQERTLVVASNPQEIKVKNSEVQASDSETEPDDDIPVATPVVWHASGTNGIDFDVIPANSTEEVIPSTDSDEEELQPNMERNIMQRGVKRKLGDNSAWMRKEFLKKQC</sequence>
<gene>
    <name evidence="2" type="ORF">CPB84DRAFT_1853723</name>
</gene>